<reference evidence="1" key="2">
    <citation type="journal article" date="2015" name="Fish Shellfish Immunol.">
        <title>Early steps in the European eel (Anguilla anguilla)-Vibrio vulnificus interaction in the gills: Role of the RtxA13 toxin.</title>
        <authorList>
            <person name="Callol A."/>
            <person name="Pajuelo D."/>
            <person name="Ebbesson L."/>
            <person name="Teles M."/>
            <person name="MacKenzie S."/>
            <person name="Amaro C."/>
        </authorList>
    </citation>
    <scope>NUCLEOTIDE SEQUENCE</scope>
</reference>
<organism evidence="1">
    <name type="scientific">Anguilla anguilla</name>
    <name type="common">European freshwater eel</name>
    <name type="synonym">Muraena anguilla</name>
    <dbReference type="NCBI Taxonomy" id="7936"/>
    <lineage>
        <taxon>Eukaryota</taxon>
        <taxon>Metazoa</taxon>
        <taxon>Chordata</taxon>
        <taxon>Craniata</taxon>
        <taxon>Vertebrata</taxon>
        <taxon>Euteleostomi</taxon>
        <taxon>Actinopterygii</taxon>
        <taxon>Neopterygii</taxon>
        <taxon>Teleostei</taxon>
        <taxon>Anguilliformes</taxon>
        <taxon>Anguillidae</taxon>
        <taxon>Anguilla</taxon>
    </lineage>
</organism>
<protein>
    <submittedName>
        <fullName evidence="1">Uncharacterized protein</fullName>
    </submittedName>
</protein>
<dbReference type="AlphaFoldDB" id="A0A0E9TLT1"/>
<dbReference type="EMBL" id="GBXM01053928">
    <property type="protein sequence ID" value="JAH54649.1"/>
    <property type="molecule type" value="Transcribed_RNA"/>
</dbReference>
<evidence type="ECO:0000313" key="1">
    <source>
        <dbReference type="EMBL" id="JAH54649.1"/>
    </source>
</evidence>
<reference evidence="1" key="1">
    <citation type="submission" date="2014-11" db="EMBL/GenBank/DDBJ databases">
        <authorList>
            <person name="Amaro Gonzalez C."/>
        </authorList>
    </citation>
    <scope>NUCLEOTIDE SEQUENCE</scope>
</reference>
<accession>A0A0E9TLT1</accession>
<sequence>MLRHENAHILSTNTIALRKVLLPKKRIIISTPVLVHNKNTKWFYEIGKHTGGDNCEFKDLHALQRLCMANMFNQIQQVFPCERG</sequence>
<proteinExistence type="predicted"/>
<name>A0A0E9TLT1_ANGAN</name>